<dbReference type="KEGG" id="kphy:AOZ06_05300"/>
<evidence type="ECO:0000313" key="3">
    <source>
        <dbReference type="Proteomes" id="UP000063699"/>
    </source>
</evidence>
<protein>
    <recommendedName>
        <fullName evidence="4">MalT-like TPR region domain-containing protein</fullName>
    </recommendedName>
</protein>
<dbReference type="Gene3D" id="1.25.40.10">
    <property type="entry name" value="Tetratricopeptide repeat domain"/>
    <property type="match status" value="1"/>
</dbReference>
<dbReference type="AlphaFoldDB" id="A0A0N9HWG1"/>
<feature type="region of interest" description="Disordered" evidence="1">
    <location>
        <begin position="289"/>
        <end position="308"/>
    </location>
</feature>
<dbReference type="SUPFAM" id="SSF48452">
    <property type="entry name" value="TPR-like"/>
    <property type="match status" value="1"/>
</dbReference>
<organism evidence="2 3">
    <name type="scientific">Kibdelosporangium phytohabitans</name>
    <dbReference type="NCBI Taxonomy" id="860235"/>
    <lineage>
        <taxon>Bacteria</taxon>
        <taxon>Bacillati</taxon>
        <taxon>Actinomycetota</taxon>
        <taxon>Actinomycetes</taxon>
        <taxon>Pseudonocardiales</taxon>
        <taxon>Pseudonocardiaceae</taxon>
        <taxon>Kibdelosporangium</taxon>
    </lineage>
</organism>
<keyword evidence="3" id="KW-1185">Reference proteome</keyword>
<dbReference type="InterPro" id="IPR011990">
    <property type="entry name" value="TPR-like_helical_dom_sf"/>
</dbReference>
<proteinExistence type="predicted"/>
<accession>A0A0N9HWG1</accession>
<dbReference type="EMBL" id="CP012752">
    <property type="protein sequence ID" value="ALG06420.1"/>
    <property type="molecule type" value="Genomic_DNA"/>
</dbReference>
<sequence>MSVLLGDALHVRRALGQAPDDDEYSPENLIGSPFSTVEDVVEWFNDNRRQILATVQDAVANGEPETAAQLLVRIWPIVPTTTDAVWCAALRDCGQRSAVSLPSSRVMAAVFRKSAAFFLACGDHRVAETEAMRELAIWRRLDDPDGHVRALNSLSRIFQARGRLHRVIDCAARRLAIHVRHHRPLDVAHDLRHLGAVMLQAHRPDTAVDYLTRALDAFDELPETTARQHAELRVLLGRSLWLSGSHSRARRQFSDALQIVFDEDEAAADRIRELLATAVNATLPEIDHETEVDEVWDEPDGGTHRDSP</sequence>
<evidence type="ECO:0000256" key="1">
    <source>
        <dbReference type="SAM" id="MobiDB-lite"/>
    </source>
</evidence>
<dbReference type="Pfam" id="PF13424">
    <property type="entry name" value="TPR_12"/>
    <property type="match status" value="1"/>
</dbReference>
<dbReference type="Proteomes" id="UP000063699">
    <property type="component" value="Chromosome"/>
</dbReference>
<evidence type="ECO:0000313" key="2">
    <source>
        <dbReference type="EMBL" id="ALG06420.1"/>
    </source>
</evidence>
<reference evidence="2 3" key="1">
    <citation type="submission" date="2015-07" db="EMBL/GenBank/DDBJ databases">
        <title>Genome sequencing of Kibdelosporangium phytohabitans.</title>
        <authorList>
            <person name="Qin S."/>
            <person name="Xing K."/>
        </authorList>
    </citation>
    <scope>NUCLEOTIDE SEQUENCE [LARGE SCALE GENOMIC DNA]</scope>
    <source>
        <strain evidence="2 3">KLBMP1111</strain>
    </source>
</reference>
<evidence type="ECO:0008006" key="4">
    <source>
        <dbReference type="Google" id="ProtNLM"/>
    </source>
</evidence>
<gene>
    <name evidence="2" type="ORF">AOZ06_05300</name>
</gene>
<feature type="compositionally biased region" description="Acidic residues" evidence="1">
    <location>
        <begin position="289"/>
        <end position="300"/>
    </location>
</feature>
<name>A0A0N9HWG1_9PSEU</name>